<keyword evidence="1" id="KW-1133">Transmembrane helix</keyword>
<organism evidence="2 3">
    <name type="scientific">Chitinophaga niabensis</name>
    <dbReference type="NCBI Taxonomy" id="536979"/>
    <lineage>
        <taxon>Bacteria</taxon>
        <taxon>Pseudomonadati</taxon>
        <taxon>Bacteroidota</taxon>
        <taxon>Chitinophagia</taxon>
        <taxon>Chitinophagales</taxon>
        <taxon>Chitinophagaceae</taxon>
        <taxon>Chitinophaga</taxon>
    </lineage>
</organism>
<dbReference type="EMBL" id="FSRA01000001">
    <property type="protein sequence ID" value="SIO13954.1"/>
    <property type="molecule type" value="Genomic_DNA"/>
</dbReference>
<feature type="transmembrane region" description="Helical" evidence="1">
    <location>
        <begin position="68"/>
        <end position="90"/>
    </location>
</feature>
<dbReference type="STRING" id="536979.SAMN04488055_3134"/>
<name>A0A1N6H2D7_9BACT</name>
<protein>
    <submittedName>
        <fullName evidence="2">Uncharacterized protein</fullName>
    </submittedName>
</protein>
<reference evidence="2 3" key="1">
    <citation type="submission" date="2016-11" db="EMBL/GenBank/DDBJ databases">
        <authorList>
            <person name="Jaros S."/>
            <person name="Januszkiewicz K."/>
            <person name="Wedrychowicz H."/>
        </authorList>
    </citation>
    <scope>NUCLEOTIDE SEQUENCE [LARGE SCALE GENOMIC DNA]</scope>
    <source>
        <strain evidence="2 3">DSM 24787</strain>
    </source>
</reference>
<gene>
    <name evidence="2" type="ORF">SAMN04488055_3134</name>
</gene>
<keyword evidence="3" id="KW-1185">Reference proteome</keyword>
<evidence type="ECO:0000256" key="1">
    <source>
        <dbReference type="SAM" id="Phobius"/>
    </source>
</evidence>
<evidence type="ECO:0000313" key="2">
    <source>
        <dbReference type="EMBL" id="SIO13954.1"/>
    </source>
</evidence>
<dbReference type="AlphaFoldDB" id="A0A1N6H2D7"/>
<sequence>MRRNSFPYSYWAKILGVLIIIAGIFSFFQQYHKKGVYDFNELAVGLSWGFVFIFFSKEKTDDEMVRSLKFKALATALIASFSITHLYNYFFLNWHFERGRDVILSISAYQFLAFTLMTATAYFYYLKYQMTLNEGE</sequence>
<feature type="transmembrane region" description="Helical" evidence="1">
    <location>
        <begin position="12"/>
        <end position="31"/>
    </location>
</feature>
<keyword evidence="1" id="KW-0812">Transmembrane</keyword>
<dbReference type="OrthoDB" id="894278at2"/>
<keyword evidence="1" id="KW-0472">Membrane</keyword>
<evidence type="ECO:0000313" key="3">
    <source>
        <dbReference type="Proteomes" id="UP000185003"/>
    </source>
</evidence>
<proteinExistence type="predicted"/>
<feature type="transmembrane region" description="Helical" evidence="1">
    <location>
        <begin position="37"/>
        <end position="56"/>
    </location>
</feature>
<dbReference type="Proteomes" id="UP000185003">
    <property type="component" value="Unassembled WGS sequence"/>
</dbReference>
<accession>A0A1N6H2D7</accession>
<feature type="transmembrane region" description="Helical" evidence="1">
    <location>
        <begin position="102"/>
        <end position="125"/>
    </location>
</feature>